<dbReference type="EMBL" id="PRDL01000001">
    <property type="protein sequence ID" value="MBE8718978.1"/>
    <property type="molecule type" value="Genomic_DNA"/>
</dbReference>
<dbReference type="SUPFAM" id="SSF51905">
    <property type="entry name" value="FAD/NAD(P)-binding domain"/>
    <property type="match status" value="1"/>
</dbReference>
<gene>
    <name evidence="3" type="ORF">C4F51_17520</name>
</gene>
<dbReference type="InterPro" id="IPR006905">
    <property type="entry name" value="Flavin_halogenase"/>
</dbReference>
<name>A0A928YX52_9GAMM</name>
<dbReference type="PANTHER" id="PTHR43747:SF4">
    <property type="entry name" value="FLAVIN-DEPENDENT TRYPTOPHAN HALOGENASE"/>
    <property type="match status" value="1"/>
</dbReference>
<dbReference type="Proteomes" id="UP000652567">
    <property type="component" value="Unassembled WGS sequence"/>
</dbReference>
<dbReference type="InterPro" id="IPR036188">
    <property type="entry name" value="FAD/NAD-bd_sf"/>
</dbReference>
<dbReference type="Gene3D" id="3.50.50.60">
    <property type="entry name" value="FAD/NAD(P)-binding domain"/>
    <property type="match status" value="1"/>
</dbReference>
<evidence type="ECO:0000256" key="2">
    <source>
        <dbReference type="PIRSR" id="PIRSR011396-2"/>
    </source>
</evidence>
<protein>
    <submittedName>
        <fullName evidence="3">Tryptophan 7-halogenase</fullName>
    </submittedName>
</protein>
<proteinExistence type="predicted"/>
<dbReference type="AlphaFoldDB" id="A0A928YX52"/>
<accession>A0A928YX52</accession>
<evidence type="ECO:0000256" key="1">
    <source>
        <dbReference type="PIRSR" id="PIRSR011396-1"/>
    </source>
</evidence>
<feature type="binding site" evidence="2">
    <location>
        <position position="344"/>
    </location>
    <ligand>
        <name>FAD</name>
        <dbReference type="ChEBI" id="CHEBI:57692"/>
    </ligand>
</feature>
<evidence type="ECO:0000313" key="4">
    <source>
        <dbReference type="Proteomes" id="UP000652567"/>
    </source>
</evidence>
<keyword evidence="4" id="KW-1185">Reference proteome</keyword>
<feature type="binding site" evidence="2">
    <location>
        <position position="196"/>
    </location>
    <ligand>
        <name>FAD</name>
        <dbReference type="ChEBI" id="CHEBI:57692"/>
    </ligand>
</feature>
<comment type="caution">
    <text evidence="3">The sequence shown here is derived from an EMBL/GenBank/DDBJ whole genome shotgun (WGS) entry which is preliminary data.</text>
</comment>
<dbReference type="InterPro" id="IPR033856">
    <property type="entry name" value="Trp_halogen"/>
</dbReference>
<reference evidence="3" key="1">
    <citation type="submission" date="2018-07" db="EMBL/GenBank/DDBJ databases">
        <title>Genome assembly of strain Ka43.</title>
        <authorList>
            <person name="Kukolya J."/>
            <person name="Nagy I."/>
            <person name="Horvath B."/>
            <person name="Toth A."/>
        </authorList>
    </citation>
    <scope>NUCLEOTIDE SEQUENCE</scope>
    <source>
        <strain evidence="3">KB43</strain>
    </source>
</reference>
<organism evidence="3 4">
    <name type="scientific">Cellvibrio polysaccharolyticus</name>
    <dbReference type="NCBI Taxonomy" id="2082724"/>
    <lineage>
        <taxon>Bacteria</taxon>
        <taxon>Pseudomonadati</taxon>
        <taxon>Pseudomonadota</taxon>
        <taxon>Gammaproteobacteria</taxon>
        <taxon>Cellvibrionales</taxon>
        <taxon>Cellvibrionaceae</taxon>
        <taxon>Cellvibrio</taxon>
    </lineage>
</organism>
<dbReference type="RefSeq" id="WP_193911981.1">
    <property type="nucleotide sequence ID" value="NZ_PRDL01000001.1"/>
</dbReference>
<keyword evidence="2" id="KW-0285">Flavoprotein</keyword>
<feature type="active site" evidence="1">
    <location>
        <position position="89"/>
    </location>
</feature>
<feature type="binding site" evidence="2">
    <location>
        <position position="89"/>
    </location>
    <ligand>
        <name>7-chloro-L-tryptophan</name>
        <dbReference type="ChEBI" id="CHEBI:58713"/>
    </ligand>
</feature>
<dbReference type="PANTHER" id="PTHR43747">
    <property type="entry name" value="FAD-BINDING PROTEIN"/>
    <property type="match status" value="1"/>
</dbReference>
<dbReference type="InterPro" id="IPR050816">
    <property type="entry name" value="Flavin-dep_Halogenase_NPB"/>
</dbReference>
<dbReference type="Pfam" id="PF04820">
    <property type="entry name" value="Trp_halogenase"/>
    <property type="match status" value="1"/>
</dbReference>
<feature type="binding site" evidence="2">
    <location>
        <position position="353"/>
    </location>
    <ligand>
        <name>L-tryptophan</name>
        <dbReference type="ChEBI" id="CHEBI:57912"/>
    </ligand>
</feature>
<feature type="binding site" evidence="2">
    <location>
        <begin position="23"/>
        <end position="26"/>
    </location>
    <ligand>
        <name>FAD</name>
        <dbReference type="ChEBI" id="CHEBI:57692"/>
    </ligand>
</feature>
<dbReference type="GO" id="GO:0000166">
    <property type="term" value="F:nucleotide binding"/>
    <property type="evidence" value="ECO:0007669"/>
    <property type="project" value="UniProtKB-KW"/>
</dbReference>
<feature type="binding site" evidence="2">
    <location>
        <position position="357"/>
    </location>
    <ligand>
        <name>FAD</name>
        <dbReference type="ChEBI" id="CHEBI:57692"/>
    </ligand>
</feature>
<sequence length="516" mass="57773">MSAPGTQLPAAPDALQRIVIVGGGTAGWLAAAMLTRQIKPAQCRIEVVESEQLGRIGLGESTIPPFVGLLKSLGIDEQDFIRKTGATYKLGIRFVDWKQKNSQYFHPFGVIGARIDSQDFYQCWLKARHLGHPWELQEFSPCAVMAAQGRFLPPNQAYHSPIAGAGYALHVDARYLADYFRHYAEAAGVQRTEGLVSQVTTANDDGRIETLILADGREISGDFFIDCTGFKSLLLGKTLGVAWQDWSHLLPCDRAVAVKSDHHHNIPPFTQATARESGWSWQIPLQQNTGYGYVYSSQFCSDEKARRQLLKLIDGSPVNEVKTIPFATGCHDVLWQKNCLALGLAAGFIEPLESTAIHLIARGMDFFLRYYPDKHCKPALIAEYNRRMRNDFEEVRDFVLLHYCTTQRDDSPFWQHCRNLPLPDSLQARMELFKASGAMREGLDELFRQHSWQSIFEGMGLRPDHYCARVDNSDFEQIRTTLTNARQAIAAMVNTLPSHDAFLAGLHKSAANGKSV</sequence>
<evidence type="ECO:0000313" key="3">
    <source>
        <dbReference type="EMBL" id="MBE8718978.1"/>
    </source>
</evidence>
<dbReference type="PIRSF" id="PIRSF011396">
    <property type="entry name" value="Trp_halogenase"/>
    <property type="match status" value="1"/>
</dbReference>
<dbReference type="GO" id="GO:0004497">
    <property type="term" value="F:monooxygenase activity"/>
    <property type="evidence" value="ECO:0007669"/>
    <property type="project" value="InterPro"/>
</dbReference>
<keyword evidence="2" id="KW-0274">FAD</keyword>
<keyword evidence="2" id="KW-0547">Nucleotide-binding</keyword>